<evidence type="ECO:0000256" key="2">
    <source>
        <dbReference type="PROSITE-ProRule" id="PRU00335"/>
    </source>
</evidence>
<dbReference type="RefSeq" id="WP_263734547.1">
    <property type="nucleotide sequence ID" value="NZ_JAOWKY010000002.1"/>
</dbReference>
<evidence type="ECO:0000259" key="3">
    <source>
        <dbReference type="PROSITE" id="PS50977"/>
    </source>
</evidence>
<sequence>MRQPRTGLRGDRLCQRADGRVKRAACEPIGIQRNEGLAAAERLAVAKELLVSEGVAEVKVLAIGERLGVSRSSFYWYFKSRRDLMRCLRIGSPPTPLR</sequence>
<reference evidence="4 5" key="1">
    <citation type="submission" date="2022-10" db="EMBL/GenBank/DDBJ databases">
        <title>Defluviimonas sp. nov., isolated from ocean surface water.</title>
        <authorList>
            <person name="He W."/>
            <person name="Wang L."/>
            <person name="Zhang D.-F."/>
        </authorList>
    </citation>
    <scope>NUCLEOTIDE SEQUENCE [LARGE SCALE GENOMIC DNA]</scope>
    <source>
        <strain evidence="4 5">WL0002</strain>
    </source>
</reference>
<dbReference type="PRINTS" id="PR00455">
    <property type="entry name" value="HTHTETR"/>
</dbReference>
<dbReference type="EMBL" id="JAOWKY010000002">
    <property type="protein sequence ID" value="MCV2868883.1"/>
    <property type="molecule type" value="Genomic_DNA"/>
</dbReference>
<dbReference type="Pfam" id="PF00440">
    <property type="entry name" value="TetR_N"/>
    <property type="match status" value="1"/>
</dbReference>
<organism evidence="4 5">
    <name type="scientific">Albidovulum marisflavi</name>
    <dbReference type="NCBI Taxonomy" id="2984159"/>
    <lineage>
        <taxon>Bacteria</taxon>
        <taxon>Pseudomonadati</taxon>
        <taxon>Pseudomonadota</taxon>
        <taxon>Alphaproteobacteria</taxon>
        <taxon>Rhodobacterales</taxon>
        <taxon>Paracoccaceae</taxon>
        <taxon>Albidovulum</taxon>
    </lineage>
</organism>
<gene>
    <name evidence="4" type="ORF">OEW28_09605</name>
</gene>
<keyword evidence="1 2" id="KW-0238">DNA-binding</keyword>
<name>A0ABT2ZCK9_9RHOB</name>
<dbReference type="InterPro" id="IPR001647">
    <property type="entry name" value="HTH_TetR"/>
</dbReference>
<protein>
    <submittedName>
        <fullName evidence="4">TetR/AcrR family transcriptional regulator</fullName>
    </submittedName>
</protein>
<dbReference type="PROSITE" id="PS50977">
    <property type="entry name" value="HTH_TETR_2"/>
    <property type="match status" value="1"/>
</dbReference>
<dbReference type="SUPFAM" id="SSF46689">
    <property type="entry name" value="Homeodomain-like"/>
    <property type="match status" value="1"/>
</dbReference>
<proteinExistence type="predicted"/>
<dbReference type="InterPro" id="IPR009057">
    <property type="entry name" value="Homeodomain-like_sf"/>
</dbReference>
<feature type="domain" description="HTH tetR-type" evidence="3">
    <location>
        <begin position="36"/>
        <end position="96"/>
    </location>
</feature>
<evidence type="ECO:0000313" key="4">
    <source>
        <dbReference type="EMBL" id="MCV2868883.1"/>
    </source>
</evidence>
<dbReference type="Proteomes" id="UP001652542">
    <property type="component" value="Unassembled WGS sequence"/>
</dbReference>
<evidence type="ECO:0000256" key="1">
    <source>
        <dbReference type="ARBA" id="ARBA00023125"/>
    </source>
</evidence>
<evidence type="ECO:0000313" key="5">
    <source>
        <dbReference type="Proteomes" id="UP001652542"/>
    </source>
</evidence>
<feature type="DNA-binding region" description="H-T-H motif" evidence="2">
    <location>
        <begin position="59"/>
        <end position="78"/>
    </location>
</feature>
<comment type="caution">
    <text evidence="4">The sequence shown here is derived from an EMBL/GenBank/DDBJ whole genome shotgun (WGS) entry which is preliminary data.</text>
</comment>
<dbReference type="Gene3D" id="1.10.10.60">
    <property type="entry name" value="Homeodomain-like"/>
    <property type="match status" value="1"/>
</dbReference>
<accession>A0ABT2ZCK9</accession>
<keyword evidence="5" id="KW-1185">Reference proteome</keyword>